<dbReference type="AlphaFoldDB" id="A0A6G4XF07"/>
<dbReference type="EMBL" id="JAAKZW010000024">
    <property type="protein sequence ID" value="NGO75978.1"/>
    <property type="molecule type" value="Genomic_DNA"/>
</dbReference>
<dbReference type="Proteomes" id="UP000481109">
    <property type="component" value="Unassembled WGS sequence"/>
</dbReference>
<dbReference type="SUPFAM" id="SSF160104">
    <property type="entry name" value="Acetoacetate decarboxylase-like"/>
    <property type="match status" value="1"/>
</dbReference>
<organism evidence="1 2">
    <name type="scientific">Streptomyces mesophilus</name>
    <dbReference type="NCBI Taxonomy" id="1775132"/>
    <lineage>
        <taxon>Bacteria</taxon>
        <taxon>Bacillati</taxon>
        <taxon>Actinomycetota</taxon>
        <taxon>Actinomycetes</taxon>
        <taxon>Kitasatosporales</taxon>
        <taxon>Streptomycetaceae</taxon>
        <taxon>Streptomyces</taxon>
    </lineage>
</organism>
<dbReference type="NCBIfam" id="NF002614">
    <property type="entry name" value="PRK02265.1"/>
    <property type="match status" value="1"/>
</dbReference>
<dbReference type="GO" id="GO:0016829">
    <property type="term" value="F:lyase activity"/>
    <property type="evidence" value="ECO:0007669"/>
    <property type="project" value="InterPro"/>
</dbReference>
<dbReference type="InterPro" id="IPR010451">
    <property type="entry name" value="Acetoacetate_decarboxylase"/>
</dbReference>
<dbReference type="InterPro" id="IPR023375">
    <property type="entry name" value="ADC_dom_sf"/>
</dbReference>
<proteinExistence type="predicted"/>
<comment type="caution">
    <text evidence="1">The sequence shown here is derived from an EMBL/GenBank/DDBJ whole genome shotgun (WGS) entry which is preliminary data.</text>
</comment>
<protein>
    <submittedName>
        <fullName evidence="1">Acetoacetate decarboxylase</fullName>
    </submittedName>
</protein>
<gene>
    <name evidence="1" type="ORF">G6045_09875</name>
</gene>
<evidence type="ECO:0000313" key="2">
    <source>
        <dbReference type="Proteomes" id="UP000481109"/>
    </source>
</evidence>
<dbReference type="RefSeq" id="WP_165331488.1">
    <property type="nucleotide sequence ID" value="NZ_JAAKZW010000024.1"/>
</dbReference>
<keyword evidence="2" id="KW-1185">Reference proteome</keyword>
<evidence type="ECO:0000313" key="1">
    <source>
        <dbReference type="EMBL" id="NGO75978.1"/>
    </source>
</evidence>
<sequence>MEAHRVLESPTTPLTQPVIVPRSPRFVDREYFTITYRTDPGALRAVVPEPLTFDEPLVRFEVMKMGDVDGYGPYTECGQAIPVRHHDEHGEYLHAMHLDSFGATVAGRELSAYPKTMGSPRLTISQGALVGTLDHGGERVATATMAYKWQPMDHDTARAQIGVPTYAVKLVRGYTGEPLTCHLARTEIVDITVKEAWTGPGRLQLFAHVMAPFADLPVLEVRQVMHVRTDLTLAPMTPVHDYLSESGPPG</sequence>
<reference evidence="1 2" key="1">
    <citation type="submission" date="2020-02" db="EMBL/GenBank/DDBJ databases">
        <title>Whole-genome analyses of novel actinobacteria.</title>
        <authorList>
            <person name="Sahin N."/>
            <person name="Tokatli A."/>
        </authorList>
    </citation>
    <scope>NUCLEOTIDE SEQUENCE [LARGE SCALE GENOMIC DNA]</scope>
    <source>
        <strain evidence="1 2">YC504</strain>
    </source>
</reference>
<dbReference type="Pfam" id="PF06314">
    <property type="entry name" value="ADC"/>
    <property type="match status" value="1"/>
</dbReference>
<dbReference type="Gene3D" id="2.40.400.10">
    <property type="entry name" value="Acetoacetate decarboxylase-like"/>
    <property type="match status" value="1"/>
</dbReference>
<name>A0A6G4XF07_9ACTN</name>
<accession>A0A6G4XF07</accession>